<gene>
    <name evidence="2" type="ORF">NCTC13560_03378</name>
    <name evidence="1" type="ORF">SAMN05421682_104239</name>
</gene>
<evidence type="ECO:0000313" key="1">
    <source>
        <dbReference type="EMBL" id="SIQ36804.1"/>
    </source>
</evidence>
<dbReference type="KEGG" id="cil:EG358_13660"/>
<sequence length="130" mass="15377">MKGILIFLICVPNIFIAQNKKDQSKSPGIFTTSYKLCDISYDFEIFITINTDKNIRYKDISFHAMNRIIYDFYAKFLYSENGESVIERILVENHDKGFSISAEYKDAVKNRYSYFTYIYDFEGKHILNQN</sequence>
<proteinExistence type="predicted"/>
<dbReference type="Proteomes" id="UP000185725">
    <property type="component" value="Unassembled WGS sequence"/>
</dbReference>
<name>A0A381FHB6_9FLAO</name>
<reference evidence="1 3" key="1">
    <citation type="submission" date="2017-01" db="EMBL/GenBank/DDBJ databases">
        <authorList>
            <person name="Varghese N."/>
            <person name="Submissions S."/>
        </authorList>
    </citation>
    <scope>NUCLEOTIDE SEQUENCE [LARGE SCALE GENOMIC DNA]</scope>
    <source>
        <strain evidence="1 3">ATCC 27950</strain>
    </source>
</reference>
<dbReference type="Proteomes" id="UP000255231">
    <property type="component" value="Unassembled WGS sequence"/>
</dbReference>
<reference evidence="2 4" key="2">
    <citation type="submission" date="2018-06" db="EMBL/GenBank/DDBJ databases">
        <authorList>
            <consortium name="Pathogen Informatics"/>
            <person name="Doyle S."/>
        </authorList>
    </citation>
    <scope>NUCLEOTIDE SEQUENCE [LARGE SCALE GENOMIC DNA]</scope>
    <source>
        <strain evidence="2 4">NCTC13560</strain>
    </source>
</reference>
<evidence type="ECO:0000313" key="2">
    <source>
        <dbReference type="EMBL" id="SUX45940.1"/>
    </source>
</evidence>
<dbReference type="GeneID" id="303674753"/>
<dbReference type="RefSeq" id="WP_076559834.1">
    <property type="nucleotide sequence ID" value="NZ_CP033929.1"/>
</dbReference>
<organism evidence="2 4">
    <name type="scientific">Chryseobacterium indoltheticum</name>
    <dbReference type="NCBI Taxonomy" id="254"/>
    <lineage>
        <taxon>Bacteria</taxon>
        <taxon>Pseudomonadati</taxon>
        <taxon>Bacteroidota</taxon>
        <taxon>Flavobacteriia</taxon>
        <taxon>Flavobacteriales</taxon>
        <taxon>Weeksellaceae</taxon>
        <taxon>Chryseobacterium group</taxon>
        <taxon>Chryseobacterium</taxon>
    </lineage>
</organism>
<protein>
    <submittedName>
        <fullName evidence="2">Uncharacterized protein</fullName>
    </submittedName>
</protein>
<dbReference type="EMBL" id="UFVS01000001">
    <property type="protein sequence ID" value="SUX45940.1"/>
    <property type="molecule type" value="Genomic_DNA"/>
</dbReference>
<dbReference type="AlphaFoldDB" id="A0A381FHB6"/>
<keyword evidence="3" id="KW-1185">Reference proteome</keyword>
<evidence type="ECO:0000313" key="3">
    <source>
        <dbReference type="Proteomes" id="UP000185725"/>
    </source>
</evidence>
<dbReference type="EMBL" id="FTMF01000004">
    <property type="protein sequence ID" value="SIQ36804.1"/>
    <property type="molecule type" value="Genomic_DNA"/>
</dbReference>
<evidence type="ECO:0000313" key="4">
    <source>
        <dbReference type="Proteomes" id="UP000255231"/>
    </source>
</evidence>
<accession>A0A381FHB6</accession>